<reference evidence="3" key="2">
    <citation type="submission" date="2021-08" db="EMBL/GenBank/DDBJ databases">
        <authorList>
            <person name="Tani A."/>
            <person name="Ola A."/>
            <person name="Ogura Y."/>
            <person name="Katsura K."/>
            <person name="Hayashi T."/>
        </authorList>
    </citation>
    <scope>NUCLEOTIDE SEQUENCE</scope>
    <source>
        <strain evidence="3">DSM 16372</strain>
    </source>
</reference>
<dbReference type="InterPro" id="IPR004843">
    <property type="entry name" value="Calcineurin-like_PHP"/>
</dbReference>
<dbReference type="Proteomes" id="UP001055247">
    <property type="component" value="Unassembled WGS sequence"/>
</dbReference>
<reference evidence="3" key="1">
    <citation type="journal article" date="2016" name="Front. Microbiol.">
        <title>Genome Sequence of the Piezophilic, Mesophilic Sulfate-Reducing Bacterium Desulfovibrio indicus J2T.</title>
        <authorList>
            <person name="Cao J."/>
            <person name="Maignien L."/>
            <person name="Shao Z."/>
            <person name="Alain K."/>
            <person name="Jebbar M."/>
        </authorList>
    </citation>
    <scope>NUCLEOTIDE SEQUENCE</scope>
    <source>
        <strain evidence="3">DSM 16372</strain>
    </source>
</reference>
<evidence type="ECO:0000313" key="3">
    <source>
        <dbReference type="EMBL" id="GJD90205.1"/>
    </source>
</evidence>
<gene>
    <name evidence="3" type="ORF">BHAOGJBA_3740</name>
</gene>
<dbReference type="Pfam" id="PF00149">
    <property type="entry name" value="Metallophos"/>
    <property type="match status" value="1"/>
</dbReference>
<sequence>MRVFFTADTHFGDAHILRQRGARFATIEAHDAALIARWNETVAPEDSVWHVGDFAAHADRAYCAAVFERLNGVKRLVRGNHDSKRVLALAWADPPVESARITLPDGAGGLCRLFLAHYAHRAWPGLWRGTRHLYGHTHGTLADTRRSCDVGVDAWDYRPVALPAIIARQEAATLLPEELARDAARAVSRPDAGSDHPAGLETAGRAAD</sequence>
<keyword evidence="4" id="KW-1185">Reference proteome</keyword>
<dbReference type="AlphaFoldDB" id="A0AAV4ZQ98"/>
<dbReference type="EMBL" id="BPQO01000016">
    <property type="protein sequence ID" value="GJD90205.1"/>
    <property type="molecule type" value="Genomic_DNA"/>
</dbReference>
<protein>
    <recommendedName>
        <fullName evidence="2">Calcineurin-like phosphoesterase domain-containing protein</fullName>
    </recommendedName>
</protein>
<organism evidence="3 4">
    <name type="scientific">Methylobacterium hispanicum</name>
    <dbReference type="NCBI Taxonomy" id="270350"/>
    <lineage>
        <taxon>Bacteria</taxon>
        <taxon>Pseudomonadati</taxon>
        <taxon>Pseudomonadota</taxon>
        <taxon>Alphaproteobacteria</taxon>
        <taxon>Hyphomicrobiales</taxon>
        <taxon>Methylobacteriaceae</taxon>
        <taxon>Methylobacterium</taxon>
    </lineage>
</organism>
<feature type="region of interest" description="Disordered" evidence="1">
    <location>
        <begin position="185"/>
        <end position="208"/>
    </location>
</feature>
<accession>A0AAV4ZQ98</accession>
<dbReference type="GO" id="GO:0016787">
    <property type="term" value="F:hydrolase activity"/>
    <property type="evidence" value="ECO:0007669"/>
    <property type="project" value="InterPro"/>
</dbReference>
<comment type="caution">
    <text evidence="3">The sequence shown here is derived from an EMBL/GenBank/DDBJ whole genome shotgun (WGS) entry which is preliminary data.</text>
</comment>
<name>A0AAV4ZQ98_9HYPH</name>
<evidence type="ECO:0000259" key="2">
    <source>
        <dbReference type="Pfam" id="PF00149"/>
    </source>
</evidence>
<dbReference type="SUPFAM" id="SSF56300">
    <property type="entry name" value="Metallo-dependent phosphatases"/>
    <property type="match status" value="1"/>
</dbReference>
<evidence type="ECO:0000313" key="4">
    <source>
        <dbReference type="Proteomes" id="UP001055247"/>
    </source>
</evidence>
<dbReference type="Gene3D" id="3.60.21.10">
    <property type="match status" value="1"/>
</dbReference>
<dbReference type="RefSeq" id="WP_082773065.1">
    <property type="nucleotide sequence ID" value="NZ_BPQO01000016.1"/>
</dbReference>
<dbReference type="InterPro" id="IPR029052">
    <property type="entry name" value="Metallo-depent_PP-like"/>
</dbReference>
<feature type="domain" description="Calcineurin-like phosphoesterase" evidence="2">
    <location>
        <begin position="1"/>
        <end position="84"/>
    </location>
</feature>
<evidence type="ECO:0000256" key="1">
    <source>
        <dbReference type="SAM" id="MobiDB-lite"/>
    </source>
</evidence>
<proteinExistence type="predicted"/>